<reference evidence="1 3" key="1">
    <citation type="submission" date="2024-02" db="EMBL/GenBank/DDBJ databases">
        <authorList>
            <person name="Chen Y."/>
            <person name="Shah S."/>
            <person name="Dougan E. K."/>
            <person name="Thang M."/>
            <person name="Chan C."/>
        </authorList>
    </citation>
    <scope>NUCLEOTIDE SEQUENCE [LARGE SCALE GENOMIC DNA]</scope>
</reference>
<evidence type="ECO:0000313" key="3">
    <source>
        <dbReference type="Proteomes" id="UP001642484"/>
    </source>
</evidence>
<sequence length="140" mass="16072">MIACNAAMTLAEYFGEEGGEGVMLCDFEAMHDVWNILAEMAGQERSARGLIVDPKEEQWVQMQGTVIRESIAERRKFWFRMTNRAINEAGKGSATLLGWLWEQDGSLQYRQQKMYEMKLEQIAEITRISDEISFLAALKQ</sequence>
<protein>
    <submittedName>
        <fullName evidence="1">Uncharacterized protein</fullName>
    </submittedName>
</protein>
<dbReference type="Proteomes" id="UP001642484">
    <property type="component" value="Unassembled WGS sequence"/>
</dbReference>
<organism evidence="1 3">
    <name type="scientific">Durusdinium trenchii</name>
    <dbReference type="NCBI Taxonomy" id="1381693"/>
    <lineage>
        <taxon>Eukaryota</taxon>
        <taxon>Sar</taxon>
        <taxon>Alveolata</taxon>
        <taxon>Dinophyceae</taxon>
        <taxon>Suessiales</taxon>
        <taxon>Symbiodiniaceae</taxon>
        <taxon>Durusdinium</taxon>
    </lineage>
</organism>
<name>A0ABP0KBP4_9DINO</name>
<evidence type="ECO:0000313" key="1">
    <source>
        <dbReference type="EMBL" id="CAK9024224.1"/>
    </source>
</evidence>
<keyword evidence="3" id="KW-1185">Reference proteome</keyword>
<dbReference type="EMBL" id="CAXAMN010008169">
    <property type="protein sequence ID" value="CAK9024224.1"/>
    <property type="molecule type" value="Genomic_DNA"/>
</dbReference>
<accession>A0ABP0KBP4</accession>
<comment type="caution">
    <text evidence="1">The sequence shown here is derived from an EMBL/GenBank/DDBJ whole genome shotgun (WGS) entry which is preliminary data.</text>
</comment>
<proteinExistence type="predicted"/>
<gene>
    <name evidence="1" type="ORF">CCMP2556_LOCUS15540</name>
    <name evidence="2" type="ORF">CCMP2556_LOCUS16275</name>
</gene>
<dbReference type="EMBL" id="CAXAMN010008680">
    <property type="protein sequence ID" value="CAK9026208.1"/>
    <property type="molecule type" value="Genomic_DNA"/>
</dbReference>
<evidence type="ECO:0000313" key="2">
    <source>
        <dbReference type="EMBL" id="CAK9026208.1"/>
    </source>
</evidence>